<evidence type="ECO:0000256" key="3">
    <source>
        <dbReference type="ARBA" id="ARBA00022679"/>
    </source>
</evidence>
<evidence type="ECO:0000313" key="8">
    <source>
        <dbReference type="EMBL" id="CAL5982061.1"/>
    </source>
</evidence>
<keyword evidence="4" id="KW-1133">Transmembrane helix</keyword>
<dbReference type="EMBL" id="CATOUU010000831">
    <property type="protein sequence ID" value="CAI9952139.1"/>
    <property type="molecule type" value="Genomic_DNA"/>
</dbReference>
<dbReference type="GO" id="GO:0009922">
    <property type="term" value="F:fatty acid elongase activity"/>
    <property type="evidence" value="ECO:0007669"/>
    <property type="project" value="UniProtKB-EC"/>
</dbReference>
<organism evidence="7">
    <name type="scientific">Hexamita inflata</name>
    <dbReference type="NCBI Taxonomy" id="28002"/>
    <lineage>
        <taxon>Eukaryota</taxon>
        <taxon>Metamonada</taxon>
        <taxon>Diplomonadida</taxon>
        <taxon>Hexamitidae</taxon>
        <taxon>Hexamitinae</taxon>
        <taxon>Hexamita</taxon>
    </lineage>
</organism>
<feature type="domain" description="FAE" evidence="5">
    <location>
        <begin position="68"/>
        <end position="344"/>
    </location>
</feature>
<feature type="transmembrane region" description="Helical" evidence="4">
    <location>
        <begin position="40"/>
        <end position="59"/>
    </location>
</feature>
<dbReference type="Pfam" id="PF08392">
    <property type="entry name" value="FAE1_CUT1_RppA"/>
    <property type="match status" value="1"/>
</dbReference>
<name>A0AA86Q4F5_9EUKA</name>
<feature type="domain" description="Beta-ketoacyl-[acyl-carrier-protein] synthase III C-terminal" evidence="6">
    <location>
        <begin position="372"/>
        <end position="455"/>
    </location>
</feature>
<comment type="caution">
    <text evidence="7">The sequence shown here is derived from an EMBL/GenBank/DDBJ whole genome shotgun (WGS) entry which is preliminary data.</text>
</comment>
<dbReference type="Gene3D" id="3.40.47.10">
    <property type="match status" value="2"/>
</dbReference>
<accession>A0AA86Q4F5</accession>
<evidence type="ECO:0000256" key="2">
    <source>
        <dbReference type="ARBA" id="ARBA00012307"/>
    </source>
</evidence>
<dbReference type="InterPro" id="IPR016039">
    <property type="entry name" value="Thiolase-like"/>
</dbReference>
<dbReference type="InterPro" id="IPR013601">
    <property type="entry name" value="FAE1_typ3_polyketide_synth"/>
</dbReference>
<reference evidence="8 9" key="2">
    <citation type="submission" date="2024-07" db="EMBL/GenBank/DDBJ databases">
        <authorList>
            <person name="Akdeniz Z."/>
        </authorList>
    </citation>
    <scope>NUCLEOTIDE SEQUENCE [LARGE SCALE GENOMIC DNA]</scope>
</reference>
<keyword evidence="9" id="KW-1185">Reference proteome</keyword>
<sequence length="572" mass="65127">MHSFKNIIQKSWDNVQYRLNNGIDALTNLSEKFLMQDKKFRTYSLIAFVPVIYFIYRVLKWTIKAVLPTKVYVRDFQVFQTADATWKHSNSKMLREAQKLDFSASSLNFMRKVSKHNGIGSEVAVPHAVFTSQHTLEDARVESKAVIFPTIKELLEKTGIQASQIDVLVTTCALFVPLPSLSAMIVNEFKMKKDIHSFSLGGMGCSASPIGVDIVNSFLQNKNLKYALLISTENISQNYYVGNDASMLLPNTLFAAGCAAVLLTNVNYKCKYLLKEIVRTHIGADDNAHKCIYKCTDQDGVPGVRLEKSIINNASKAMLNNTTRLFSRILPVSIKIDYIWQIIKTYLKWIIKTKIQKISTTYPKYEIPKINKAIDNFCFHTGGRGVLDAMQAQFNLSDAQIAASRASLFMYGNTSSASIWYELAYHEQTNSVKKNNTVWQVAFGSGFKCNSLVLKALQTINCNKTIFDRYNPDFVFDPEVLKKVLVDDEQMNTDYELVVAKNLKVKEDKEYEEAKKKFMSRFIAESGASIKQLQEWTRQFPETILIDFVNRFGYDLVTKSEVKIYLLAQLQE</sequence>
<evidence type="ECO:0000313" key="9">
    <source>
        <dbReference type="Proteomes" id="UP001642409"/>
    </source>
</evidence>
<evidence type="ECO:0000256" key="1">
    <source>
        <dbReference type="ARBA" id="ARBA00005531"/>
    </source>
</evidence>
<dbReference type="EMBL" id="CAXDID020000014">
    <property type="protein sequence ID" value="CAL5982061.1"/>
    <property type="molecule type" value="Genomic_DNA"/>
</dbReference>
<dbReference type="SUPFAM" id="SSF53901">
    <property type="entry name" value="Thiolase-like"/>
    <property type="match status" value="1"/>
</dbReference>
<keyword evidence="3" id="KW-0808">Transferase</keyword>
<dbReference type="GO" id="GO:0016020">
    <property type="term" value="C:membrane"/>
    <property type="evidence" value="ECO:0007669"/>
    <property type="project" value="InterPro"/>
</dbReference>
<evidence type="ECO:0000259" key="5">
    <source>
        <dbReference type="Pfam" id="PF08392"/>
    </source>
</evidence>
<dbReference type="CDD" id="cd00831">
    <property type="entry name" value="CHS_like"/>
    <property type="match status" value="1"/>
</dbReference>
<dbReference type="GO" id="GO:0006633">
    <property type="term" value="P:fatty acid biosynthetic process"/>
    <property type="evidence" value="ECO:0007669"/>
    <property type="project" value="InterPro"/>
</dbReference>
<gene>
    <name evidence="7" type="ORF">HINF_LOCUS39784</name>
    <name evidence="8" type="ORF">HINF_LOCUS6955</name>
</gene>
<dbReference type="InterPro" id="IPR012392">
    <property type="entry name" value="3-ktacl-CoA_syn"/>
</dbReference>
<dbReference type="PANTHER" id="PTHR31561">
    <property type="entry name" value="3-KETOACYL-COA SYNTHASE"/>
    <property type="match status" value="1"/>
</dbReference>
<evidence type="ECO:0000256" key="4">
    <source>
        <dbReference type="SAM" id="Phobius"/>
    </source>
</evidence>
<dbReference type="InterPro" id="IPR013747">
    <property type="entry name" value="ACP_syn_III_C"/>
</dbReference>
<reference evidence="7" key="1">
    <citation type="submission" date="2023-06" db="EMBL/GenBank/DDBJ databases">
        <authorList>
            <person name="Kurt Z."/>
        </authorList>
    </citation>
    <scope>NUCLEOTIDE SEQUENCE</scope>
</reference>
<dbReference type="Proteomes" id="UP001642409">
    <property type="component" value="Unassembled WGS sequence"/>
</dbReference>
<evidence type="ECO:0000313" key="7">
    <source>
        <dbReference type="EMBL" id="CAI9952139.1"/>
    </source>
</evidence>
<keyword evidence="4" id="KW-0812">Transmembrane</keyword>
<dbReference type="AlphaFoldDB" id="A0AA86Q4F5"/>
<comment type="similarity">
    <text evidence="1">Belongs to the thiolase-like superfamily. Chalcone/stilbene synthases family.</text>
</comment>
<proteinExistence type="inferred from homology"/>
<protein>
    <recommendedName>
        <fullName evidence="2">very-long-chain 3-oxoacyl-CoA synthase</fullName>
        <ecNumber evidence="2">2.3.1.199</ecNumber>
    </recommendedName>
</protein>
<dbReference type="EC" id="2.3.1.199" evidence="2"/>
<evidence type="ECO:0000259" key="6">
    <source>
        <dbReference type="Pfam" id="PF08541"/>
    </source>
</evidence>
<keyword evidence="4" id="KW-0472">Membrane</keyword>
<dbReference type="Pfam" id="PF08541">
    <property type="entry name" value="ACP_syn_III_C"/>
    <property type="match status" value="1"/>
</dbReference>